<dbReference type="Proteomes" id="UP001458880">
    <property type="component" value="Unassembled WGS sequence"/>
</dbReference>
<dbReference type="EMBL" id="JASPKY010000381">
    <property type="protein sequence ID" value="KAK9702873.1"/>
    <property type="molecule type" value="Genomic_DNA"/>
</dbReference>
<organism evidence="1 2">
    <name type="scientific">Popillia japonica</name>
    <name type="common">Japanese beetle</name>
    <dbReference type="NCBI Taxonomy" id="7064"/>
    <lineage>
        <taxon>Eukaryota</taxon>
        <taxon>Metazoa</taxon>
        <taxon>Ecdysozoa</taxon>
        <taxon>Arthropoda</taxon>
        <taxon>Hexapoda</taxon>
        <taxon>Insecta</taxon>
        <taxon>Pterygota</taxon>
        <taxon>Neoptera</taxon>
        <taxon>Endopterygota</taxon>
        <taxon>Coleoptera</taxon>
        <taxon>Polyphaga</taxon>
        <taxon>Scarabaeiformia</taxon>
        <taxon>Scarabaeidae</taxon>
        <taxon>Rutelinae</taxon>
        <taxon>Popillia</taxon>
    </lineage>
</organism>
<protein>
    <submittedName>
        <fullName evidence="1">Uncharacterized protein</fullName>
    </submittedName>
</protein>
<evidence type="ECO:0000313" key="2">
    <source>
        <dbReference type="Proteomes" id="UP001458880"/>
    </source>
</evidence>
<dbReference type="AlphaFoldDB" id="A0AAW1JGT6"/>
<keyword evidence="2" id="KW-1185">Reference proteome</keyword>
<accession>A0AAW1JGT6</accession>
<sequence length="129" mass="15280">MPKRMISFQVSCKVESFPGNVVKYRHALKFFNEEFCRHEKIGRAFQCDQKFFNEEFCRHEKIGPDSTRITLAYWDVRCWSGESARINTPMHTQEIIHTLRTVLLSNERFVCPALLMEVMYILILTVLCK</sequence>
<reference evidence="1 2" key="1">
    <citation type="journal article" date="2024" name="BMC Genomics">
        <title>De novo assembly and annotation of Popillia japonica's genome with initial clues to its potential as an invasive pest.</title>
        <authorList>
            <person name="Cucini C."/>
            <person name="Boschi S."/>
            <person name="Funari R."/>
            <person name="Cardaioli E."/>
            <person name="Iannotti N."/>
            <person name="Marturano G."/>
            <person name="Paoli F."/>
            <person name="Bruttini M."/>
            <person name="Carapelli A."/>
            <person name="Frati F."/>
            <person name="Nardi F."/>
        </authorList>
    </citation>
    <scope>NUCLEOTIDE SEQUENCE [LARGE SCALE GENOMIC DNA]</scope>
    <source>
        <strain evidence="1">DMR45628</strain>
    </source>
</reference>
<gene>
    <name evidence="1" type="ORF">QE152_g29666</name>
</gene>
<evidence type="ECO:0000313" key="1">
    <source>
        <dbReference type="EMBL" id="KAK9702873.1"/>
    </source>
</evidence>
<proteinExistence type="predicted"/>
<comment type="caution">
    <text evidence="1">The sequence shown here is derived from an EMBL/GenBank/DDBJ whole genome shotgun (WGS) entry which is preliminary data.</text>
</comment>
<name>A0AAW1JGT6_POPJA</name>